<protein>
    <recommendedName>
        <fullName evidence="5">Root meristem growth factor 8</fullName>
    </recommendedName>
</protein>
<keyword evidence="2" id="KW-0732">Signal</keyword>
<dbReference type="AlphaFoldDB" id="A0A445D504"/>
<reference evidence="3 4" key="1">
    <citation type="submission" date="2019-01" db="EMBL/GenBank/DDBJ databases">
        <title>Sequencing of cultivated peanut Arachis hypogaea provides insights into genome evolution and oil improvement.</title>
        <authorList>
            <person name="Chen X."/>
        </authorList>
    </citation>
    <scope>NUCLEOTIDE SEQUENCE [LARGE SCALE GENOMIC DNA]</scope>
    <source>
        <strain evidence="4">cv. Fuhuasheng</strain>
        <tissue evidence="3">Leaves</tissue>
    </source>
</reference>
<feature type="region of interest" description="Disordered" evidence="1">
    <location>
        <begin position="84"/>
        <end position="108"/>
    </location>
</feature>
<evidence type="ECO:0000313" key="3">
    <source>
        <dbReference type="EMBL" id="RYR58305.1"/>
    </source>
</evidence>
<evidence type="ECO:0000313" key="4">
    <source>
        <dbReference type="Proteomes" id="UP000289738"/>
    </source>
</evidence>
<proteinExistence type="predicted"/>
<comment type="caution">
    <text evidence="3">The sequence shown here is derived from an EMBL/GenBank/DDBJ whole genome shotgun (WGS) entry which is preliminary data.</text>
</comment>
<dbReference type="Proteomes" id="UP000289738">
    <property type="component" value="Chromosome A05"/>
</dbReference>
<accession>A0A445D504</accession>
<evidence type="ECO:0000256" key="2">
    <source>
        <dbReference type="SAM" id="SignalP"/>
    </source>
</evidence>
<organism evidence="3 4">
    <name type="scientific">Arachis hypogaea</name>
    <name type="common">Peanut</name>
    <dbReference type="NCBI Taxonomy" id="3818"/>
    <lineage>
        <taxon>Eukaryota</taxon>
        <taxon>Viridiplantae</taxon>
        <taxon>Streptophyta</taxon>
        <taxon>Embryophyta</taxon>
        <taxon>Tracheophyta</taxon>
        <taxon>Spermatophyta</taxon>
        <taxon>Magnoliopsida</taxon>
        <taxon>eudicotyledons</taxon>
        <taxon>Gunneridae</taxon>
        <taxon>Pentapetalae</taxon>
        <taxon>rosids</taxon>
        <taxon>fabids</taxon>
        <taxon>Fabales</taxon>
        <taxon>Fabaceae</taxon>
        <taxon>Papilionoideae</taxon>
        <taxon>50 kb inversion clade</taxon>
        <taxon>dalbergioids sensu lato</taxon>
        <taxon>Dalbergieae</taxon>
        <taxon>Pterocarpus clade</taxon>
        <taxon>Arachis</taxon>
    </lineage>
</organism>
<dbReference type="EMBL" id="SDMP01000005">
    <property type="protein sequence ID" value="RYR58305.1"/>
    <property type="molecule type" value="Genomic_DNA"/>
</dbReference>
<name>A0A445D504_ARAHY</name>
<sequence length="146" mass="16798">MGLLFSIIIIITLLLCFHYFSCASLQIHQFQSSLHHQVGGVNAAHQQKISLPKTVPRKLRFTDEKVEEYDDEVVVRDNNIASHEQKGSLAAGKQHNRNQNMVLGSKGTRQEWTEIRSDDSSQYFTMDYARVRRRRPIHNKKLPVGP</sequence>
<evidence type="ECO:0000256" key="1">
    <source>
        <dbReference type="SAM" id="MobiDB-lite"/>
    </source>
</evidence>
<keyword evidence="4" id="KW-1185">Reference proteome</keyword>
<gene>
    <name evidence="3" type="ORF">Ahy_A05g023983</name>
</gene>
<feature type="chain" id="PRO_5019246790" description="Root meristem growth factor 8" evidence="2">
    <location>
        <begin position="24"/>
        <end position="146"/>
    </location>
</feature>
<feature type="signal peptide" evidence="2">
    <location>
        <begin position="1"/>
        <end position="23"/>
    </location>
</feature>
<evidence type="ECO:0008006" key="5">
    <source>
        <dbReference type="Google" id="ProtNLM"/>
    </source>
</evidence>